<dbReference type="OrthoDB" id="79480at2759"/>
<comment type="subcellular location">
    <subcellularLocation>
        <location evidence="1">Nucleus</location>
    </subcellularLocation>
</comment>
<proteinExistence type="predicted"/>
<keyword evidence="3" id="KW-0234">DNA repair</keyword>
<dbReference type="STRING" id="61424.A0A2T9Y975"/>
<accession>A0A2T9Y975</accession>
<feature type="domain" description="Chromatin assembly factor 1 subunit Cac1-like C-terminal" evidence="7">
    <location>
        <begin position="702"/>
        <end position="757"/>
    </location>
</feature>
<evidence type="ECO:0000313" key="9">
    <source>
        <dbReference type="Proteomes" id="UP000245699"/>
    </source>
</evidence>
<organism evidence="8 9">
    <name type="scientific">Furculomyces boomerangus</name>
    <dbReference type="NCBI Taxonomy" id="61424"/>
    <lineage>
        <taxon>Eukaryota</taxon>
        <taxon>Fungi</taxon>
        <taxon>Fungi incertae sedis</taxon>
        <taxon>Zoopagomycota</taxon>
        <taxon>Kickxellomycotina</taxon>
        <taxon>Harpellomycetes</taxon>
        <taxon>Harpellales</taxon>
        <taxon>Harpellaceae</taxon>
        <taxon>Furculomyces</taxon>
    </lineage>
</organism>
<reference evidence="8 9" key="1">
    <citation type="journal article" date="2018" name="MBio">
        <title>Comparative Genomics Reveals the Core Gene Toolbox for the Fungus-Insect Symbiosis.</title>
        <authorList>
            <person name="Wang Y."/>
            <person name="Stata M."/>
            <person name="Wang W."/>
            <person name="Stajich J.E."/>
            <person name="White M.M."/>
            <person name="Moncalvo J.M."/>
        </authorList>
    </citation>
    <scope>NUCLEOTIDE SEQUENCE [LARGE SCALE GENOMIC DNA]</scope>
    <source>
        <strain evidence="8 9">AUS-77-4</strain>
    </source>
</reference>
<dbReference type="InterPro" id="IPR022043">
    <property type="entry name" value="CAF1A_DD"/>
</dbReference>
<feature type="compositionally biased region" description="Polar residues" evidence="5">
    <location>
        <begin position="595"/>
        <end position="608"/>
    </location>
</feature>
<feature type="compositionally biased region" description="Acidic residues" evidence="5">
    <location>
        <begin position="508"/>
        <end position="518"/>
    </location>
</feature>
<sequence>MIEPSSNDKDPDILGTVKMEEKDPSTKGFRKSKINEQKPKYTAIQIKGKRVVFTETRLDLHRHPSTIADLFRFHEYILSLKNNSSFDISDKFALRDCDLSLIAKLAQDSELNLNDLSKEITKYLFPSSFINNNENQDEEYNSLTSEIKKAILSVSERICYGLQKKPETFFKNQNKSMHTIPELWRWETKNLNLFSSDIGELLKTRRSTREQAKRDIEAFLAINDPKYTTETIETVQNDKPNENIELVMEIPLEIQKKEIPIETRIETEESTVDEKNKAPLIPLGKVQTSLFGFFGKSNGVASNSPRTSEKPKSKQVIIQNENFKERTRPFYVKPNTFVAETKKLDEKKQLEITLKIDNIINSPTENIDLDKLILEIKRNGSKFPFKKDELVDSQEPKNKYQHLEYLNNIPQENDSFMNTEATKSSELQDIFNRKRKIIYFCESQRPCYYGTWSKKLKGLSGRNPFKMIRDDYIDYDVDSSEEWEPLDEDGEELKNNVVSENYSNNENDMSDESDDSDFDVDKQKAQNLNHDNNGDDMDTDGDSDTSNLSDFDMDIDENEEVDIGIKELEKNEECYIMPKKKKNEKADVVDKKQGENMSNTEKMSQSKTTVKRAPITPLVPIIIGPCFNKIDKNSESNKILSNYSMYILPSIGTSRGDVFMKGYSGTKGMFFGEESGMGLGQDQKSSERQEKPKKYIFTKRDMSRIAKVVSFSPLGLKMLIEKIKQMFPDASKLQIQTAIQNMAVKEKRNSCKKHRWYIIEKPKQKRQNIASNSKPIPTTESNLNMYKSPAPLLKFFESTKK</sequence>
<dbReference type="GO" id="GO:0033186">
    <property type="term" value="C:CAF-1 complex"/>
    <property type="evidence" value="ECO:0007669"/>
    <property type="project" value="TreeGrafter"/>
</dbReference>
<dbReference type="Pfam" id="PF12253">
    <property type="entry name" value="CAF1A_dimeriz"/>
    <property type="match status" value="1"/>
</dbReference>
<evidence type="ECO:0000259" key="7">
    <source>
        <dbReference type="Pfam" id="PF21796"/>
    </source>
</evidence>
<feature type="compositionally biased region" description="Basic and acidic residues" evidence="5">
    <location>
        <begin position="1"/>
        <end position="25"/>
    </location>
</feature>
<dbReference type="PANTHER" id="PTHR15272:SF0">
    <property type="entry name" value="CHROMATIN ASSEMBLY FACTOR 1 SUBUNIT A"/>
    <property type="match status" value="1"/>
</dbReference>
<dbReference type="Proteomes" id="UP000245699">
    <property type="component" value="Unassembled WGS sequence"/>
</dbReference>
<feature type="region of interest" description="Disordered" evidence="5">
    <location>
        <begin position="1"/>
        <end position="30"/>
    </location>
</feature>
<dbReference type="AlphaFoldDB" id="A0A2T9Y975"/>
<name>A0A2T9Y975_9FUNG</name>
<feature type="compositionally biased region" description="Acidic residues" evidence="5">
    <location>
        <begin position="534"/>
        <end position="543"/>
    </location>
</feature>
<dbReference type="Pfam" id="PF21796">
    <property type="entry name" value="Cac1_C"/>
    <property type="match status" value="1"/>
</dbReference>
<dbReference type="GO" id="GO:0006334">
    <property type="term" value="P:nucleosome assembly"/>
    <property type="evidence" value="ECO:0007669"/>
    <property type="project" value="TreeGrafter"/>
</dbReference>
<keyword evidence="2" id="KW-0227">DNA damage</keyword>
<protein>
    <recommendedName>
        <fullName evidence="10">Chromatin assembly factor 1 subunit A</fullName>
    </recommendedName>
</protein>
<evidence type="ECO:0008006" key="10">
    <source>
        <dbReference type="Google" id="ProtNLM"/>
    </source>
</evidence>
<dbReference type="GO" id="GO:0006281">
    <property type="term" value="P:DNA repair"/>
    <property type="evidence" value="ECO:0007669"/>
    <property type="project" value="UniProtKB-KW"/>
</dbReference>
<dbReference type="InterPro" id="IPR048800">
    <property type="entry name" value="Cac1-like_C"/>
</dbReference>
<feature type="region of interest" description="Disordered" evidence="5">
    <location>
        <begin position="586"/>
        <end position="609"/>
    </location>
</feature>
<feature type="region of interest" description="Disordered" evidence="5">
    <location>
        <begin position="500"/>
        <end position="519"/>
    </location>
</feature>
<dbReference type="PANTHER" id="PTHR15272">
    <property type="entry name" value="CHROMATIN ASSEMBLY FACTOR 1 SUBUNIT A CAF-1 SUBUNIT A"/>
    <property type="match status" value="1"/>
</dbReference>
<dbReference type="GO" id="GO:0005634">
    <property type="term" value="C:nucleus"/>
    <property type="evidence" value="ECO:0007669"/>
    <property type="project" value="UniProtKB-SubCell"/>
</dbReference>
<dbReference type="EMBL" id="MBFT01000590">
    <property type="protein sequence ID" value="PVU88879.1"/>
    <property type="molecule type" value="Genomic_DNA"/>
</dbReference>
<evidence type="ECO:0000256" key="4">
    <source>
        <dbReference type="ARBA" id="ARBA00023242"/>
    </source>
</evidence>
<comment type="caution">
    <text evidence="8">The sequence shown here is derived from an EMBL/GenBank/DDBJ whole genome shotgun (WGS) entry which is preliminary data.</text>
</comment>
<evidence type="ECO:0000256" key="1">
    <source>
        <dbReference type="ARBA" id="ARBA00004123"/>
    </source>
</evidence>
<evidence type="ECO:0000256" key="3">
    <source>
        <dbReference type="ARBA" id="ARBA00023204"/>
    </source>
</evidence>
<evidence type="ECO:0000256" key="5">
    <source>
        <dbReference type="SAM" id="MobiDB-lite"/>
    </source>
</evidence>
<evidence type="ECO:0000256" key="2">
    <source>
        <dbReference type="ARBA" id="ARBA00022763"/>
    </source>
</evidence>
<keyword evidence="4" id="KW-0539">Nucleus</keyword>
<gene>
    <name evidence="8" type="ORF">BB559_005332</name>
</gene>
<feature type="domain" description="Chromatin assembly factor 1 subunit A dimerization" evidence="6">
    <location>
        <begin position="436"/>
        <end position="507"/>
    </location>
</feature>
<feature type="region of interest" description="Disordered" evidence="5">
    <location>
        <begin position="526"/>
        <end position="551"/>
    </location>
</feature>
<evidence type="ECO:0000313" key="8">
    <source>
        <dbReference type="EMBL" id="PVU88879.1"/>
    </source>
</evidence>
<keyword evidence="9" id="KW-1185">Reference proteome</keyword>
<evidence type="ECO:0000259" key="6">
    <source>
        <dbReference type="Pfam" id="PF12253"/>
    </source>
</evidence>